<dbReference type="OMA" id="MHRDAND"/>
<dbReference type="Proteomes" id="UP000014978">
    <property type="component" value="Unassembled WGS sequence"/>
</dbReference>
<dbReference type="InterPro" id="IPR002509">
    <property type="entry name" value="NODB_dom"/>
</dbReference>
<dbReference type="HOGENOM" id="CLU_980636_0_0_1"/>
<keyword evidence="4" id="KW-1185">Reference proteome</keyword>
<dbReference type="Gene3D" id="3.20.20.370">
    <property type="entry name" value="Glycoside hydrolase/deacetylase"/>
    <property type="match status" value="1"/>
</dbReference>
<sequence length="284" mass="32970">MLIFLFILFSSADITDPPSNIITISFDEGPSRNLNKVLEILEENKVKAAFHLNPFRMHRDANDTEKILSNGHDLGLSIPIPLNGLEDSEIENIINIYVEEYKKVTKYHPKLVRLSRSGYGPNSLKICDKYNLIVTKPNLDSEDIEKEYIDLLLDEIELYSYNVPLSICFRDRIDYTVNYLDEILYVTNKIGREIVSLTEYHNFKIDQENENNIDKENGNENNGEKENGSENKELNVDKEDENKIDNESENNIDKEINEDQEVKIAMIPEKKNKRNNGNRLIWVD</sequence>
<organism evidence="3 4">
    <name type="scientific">Spraguea lophii (strain 42_110)</name>
    <name type="common">Microsporidian parasite</name>
    <dbReference type="NCBI Taxonomy" id="1358809"/>
    <lineage>
        <taxon>Eukaryota</taxon>
        <taxon>Fungi</taxon>
        <taxon>Fungi incertae sedis</taxon>
        <taxon>Microsporidia</taxon>
        <taxon>Spragueidae</taxon>
        <taxon>Spraguea</taxon>
    </lineage>
</organism>
<dbReference type="AlphaFoldDB" id="S7WDC3"/>
<protein>
    <submittedName>
        <fullName evidence="3">Polysaccharide deacetylase</fullName>
    </submittedName>
</protein>
<dbReference type="SUPFAM" id="SSF88713">
    <property type="entry name" value="Glycoside hydrolase/deacetylase"/>
    <property type="match status" value="1"/>
</dbReference>
<dbReference type="EMBL" id="ATCN01000132">
    <property type="protein sequence ID" value="EPR79742.1"/>
    <property type="molecule type" value="Genomic_DNA"/>
</dbReference>
<gene>
    <name evidence="3" type="ORF">SLOPH_2352</name>
</gene>
<dbReference type="GO" id="GO:0016810">
    <property type="term" value="F:hydrolase activity, acting on carbon-nitrogen (but not peptide) bonds"/>
    <property type="evidence" value="ECO:0007669"/>
    <property type="project" value="InterPro"/>
</dbReference>
<dbReference type="VEuPathDB" id="MicrosporidiaDB:SLOPH_2352"/>
<reference evidence="4" key="1">
    <citation type="journal article" date="2013" name="PLoS Genet.">
        <title>The genome of Spraguea lophii and the basis of host-microsporidian interactions.</title>
        <authorList>
            <person name="Campbell S.E."/>
            <person name="Williams T.A."/>
            <person name="Yousuf A."/>
            <person name="Soanes D.M."/>
            <person name="Paszkiewicz K.H."/>
            <person name="Williams B.A.P."/>
        </authorList>
    </citation>
    <scope>NUCLEOTIDE SEQUENCE [LARGE SCALE GENOMIC DNA]</scope>
    <source>
        <strain evidence="4">42_110</strain>
    </source>
</reference>
<feature type="domain" description="NodB homology" evidence="2">
    <location>
        <begin position="17"/>
        <end position="131"/>
    </location>
</feature>
<evidence type="ECO:0000313" key="4">
    <source>
        <dbReference type="Proteomes" id="UP000014978"/>
    </source>
</evidence>
<dbReference type="CDD" id="cd10917">
    <property type="entry name" value="CE4_NodB_like_6s_7s"/>
    <property type="match status" value="1"/>
</dbReference>
<evidence type="ECO:0000259" key="2">
    <source>
        <dbReference type="Pfam" id="PF01522"/>
    </source>
</evidence>
<dbReference type="OrthoDB" id="407355at2759"/>
<dbReference type="InterPro" id="IPR011330">
    <property type="entry name" value="Glyco_hydro/deAcase_b/a-brl"/>
</dbReference>
<dbReference type="GO" id="GO:0005975">
    <property type="term" value="P:carbohydrate metabolic process"/>
    <property type="evidence" value="ECO:0007669"/>
    <property type="project" value="InterPro"/>
</dbReference>
<feature type="region of interest" description="Disordered" evidence="1">
    <location>
        <begin position="208"/>
        <end position="257"/>
    </location>
</feature>
<dbReference type="Pfam" id="PF01522">
    <property type="entry name" value="Polysacc_deac_1"/>
    <property type="match status" value="1"/>
</dbReference>
<comment type="caution">
    <text evidence="3">The sequence shown here is derived from an EMBL/GenBank/DDBJ whole genome shotgun (WGS) entry which is preliminary data.</text>
</comment>
<accession>S7WDC3</accession>
<dbReference type="InParanoid" id="S7WDC3"/>
<evidence type="ECO:0000313" key="3">
    <source>
        <dbReference type="EMBL" id="EPR79742.1"/>
    </source>
</evidence>
<proteinExistence type="predicted"/>
<name>S7WDC3_SPRLO</name>
<evidence type="ECO:0000256" key="1">
    <source>
        <dbReference type="SAM" id="MobiDB-lite"/>
    </source>
</evidence>